<evidence type="ECO:0000313" key="1">
    <source>
        <dbReference type="EMBL" id="MCC8401949.1"/>
    </source>
</evidence>
<name>A0ABS8KB41_9BURK</name>
<comment type="caution">
    <text evidence="1">The sequence shown here is derived from an EMBL/GenBank/DDBJ whole genome shotgun (WGS) entry which is preliminary data.</text>
</comment>
<sequence length="51" mass="5490">MLAQQRHAEGIELAAIITQLDRGSAIAHFCSGYALQMANRHADAIVPSRGE</sequence>
<dbReference type="RefSeq" id="WP_230560829.1">
    <property type="nucleotide sequence ID" value="NZ_JAJITC010000004.1"/>
</dbReference>
<protein>
    <submittedName>
        <fullName evidence="1">Uncharacterized protein</fullName>
    </submittedName>
</protein>
<keyword evidence="2" id="KW-1185">Reference proteome</keyword>
<proteinExistence type="predicted"/>
<dbReference type="Proteomes" id="UP001430614">
    <property type="component" value="Unassembled WGS sequence"/>
</dbReference>
<accession>A0ABS8KB41</accession>
<evidence type="ECO:0000313" key="2">
    <source>
        <dbReference type="Proteomes" id="UP001430614"/>
    </source>
</evidence>
<reference evidence="1 2" key="1">
    <citation type="submission" date="2021-11" db="EMBL/GenBank/DDBJ databases">
        <authorList>
            <person name="Oh E.-T."/>
            <person name="Kim S.-B."/>
        </authorList>
    </citation>
    <scope>NUCLEOTIDE SEQUENCE [LARGE SCALE GENOMIC DNA]</scope>
    <source>
        <strain evidence="1 2">MMS20-SJTN17</strain>
    </source>
</reference>
<organism evidence="1 2">
    <name type="scientific">Paraburkholderia translucens</name>
    <dbReference type="NCBI Taxonomy" id="2886945"/>
    <lineage>
        <taxon>Bacteria</taxon>
        <taxon>Pseudomonadati</taxon>
        <taxon>Pseudomonadota</taxon>
        <taxon>Betaproteobacteria</taxon>
        <taxon>Burkholderiales</taxon>
        <taxon>Burkholderiaceae</taxon>
        <taxon>Paraburkholderia</taxon>
    </lineage>
</organism>
<gene>
    <name evidence="1" type="ORF">LJ655_08590</name>
</gene>
<dbReference type="EMBL" id="JAJITC010000004">
    <property type="protein sequence ID" value="MCC8401949.1"/>
    <property type="molecule type" value="Genomic_DNA"/>
</dbReference>